<keyword evidence="1" id="KW-0812">Transmembrane</keyword>
<evidence type="ECO:0000313" key="3">
    <source>
        <dbReference type="Proteomes" id="UP000662783"/>
    </source>
</evidence>
<proteinExistence type="predicted"/>
<dbReference type="Pfam" id="PF10825">
    <property type="entry name" value="DUF2752"/>
    <property type="match status" value="1"/>
</dbReference>
<protein>
    <submittedName>
        <fullName evidence="2">DUF2752 domain-containing protein</fullName>
    </submittedName>
</protein>
<sequence>MYSRLISNYLKTYWLTAAFFGYLIFSVAIKSYVGLDYTIPCLIRYTTGIKCLGCGLTTAATHLLTLDFIGAYQSNPLIFIILPALVFLLINHWRKYLKMQQ</sequence>
<keyword evidence="1" id="KW-1133">Transmembrane helix</keyword>
<keyword evidence="1" id="KW-0472">Membrane</keyword>
<evidence type="ECO:0000256" key="1">
    <source>
        <dbReference type="SAM" id="Phobius"/>
    </source>
</evidence>
<feature type="transmembrane region" description="Helical" evidence="1">
    <location>
        <begin position="12"/>
        <end position="33"/>
    </location>
</feature>
<dbReference type="KEGG" id="fuv:JR347_04335"/>
<dbReference type="RefSeq" id="WP_205722828.1">
    <property type="nucleotide sequence ID" value="NZ_CP070608.1"/>
</dbReference>
<accession>A0A974WMR8</accession>
<dbReference type="AlphaFoldDB" id="A0A974WMR8"/>
<dbReference type="Proteomes" id="UP000662783">
    <property type="component" value="Chromosome"/>
</dbReference>
<evidence type="ECO:0000313" key="2">
    <source>
        <dbReference type="EMBL" id="QSE98313.1"/>
    </source>
</evidence>
<keyword evidence="3" id="KW-1185">Reference proteome</keyword>
<dbReference type="InterPro" id="IPR021215">
    <property type="entry name" value="DUF2752"/>
</dbReference>
<dbReference type="EMBL" id="CP070608">
    <property type="protein sequence ID" value="QSE98313.1"/>
    <property type="molecule type" value="Genomic_DNA"/>
</dbReference>
<reference evidence="2" key="1">
    <citation type="submission" date="2021-02" db="EMBL/GenBank/DDBJ databases">
        <title>Fulvivirga sp. S481 isolated from sea water.</title>
        <authorList>
            <person name="Bae S.S."/>
            <person name="Baek K."/>
        </authorList>
    </citation>
    <scope>NUCLEOTIDE SEQUENCE</scope>
    <source>
        <strain evidence="2">S481</strain>
    </source>
</reference>
<gene>
    <name evidence="2" type="ORF">JR347_04335</name>
</gene>
<organism evidence="2 3">
    <name type="scientific">Fulvivirga lutea</name>
    <dbReference type="NCBI Taxonomy" id="2810512"/>
    <lineage>
        <taxon>Bacteria</taxon>
        <taxon>Pseudomonadati</taxon>
        <taxon>Bacteroidota</taxon>
        <taxon>Cytophagia</taxon>
        <taxon>Cytophagales</taxon>
        <taxon>Fulvivirgaceae</taxon>
        <taxon>Fulvivirga</taxon>
    </lineage>
</organism>
<feature type="transmembrane region" description="Helical" evidence="1">
    <location>
        <begin position="76"/>
        <end position="93"/>
    </location>
</feature>
<name>A0A974WMR8_9BACT</name>